<gene>
    <name evidence="1" type="ORF">PTI97_09835</name>
</gene>
<dbReference type="Proteomes" id="UP001213680">
    <property type="component" value="Chromosome"/>
</dbReference>
<keyword evidence="2" id="KW-1185">Reference proteome</keyword>
<organism evidence="1 2">
    <name type="scientific">Exiguobacterium marinum</name>
    <dbReference type="NCBI Taxonomy" id="273528"/>
    <lineage>
        <taxon>Bacteria</taxon>
        <taxon>Bacillati</taxon>
        <taxon>Bacillota</taxon>
        <taxon>Bacilli</taxon>
        <taxon>Bacillales</taxon>
        <taxon>Bacillales Family XII. Incertae Sedis</taxon>
        <taxon>Exiguobacterium</taxon>
    </lineage>
</organism>
<proteinExistence type="predicted"/>
<protein>
    <submittedName>
        <fullName evidence="1">Uncharacterized protein</fullName>
    </submittedName>
</protein>
<reference evidence="1 2" key="1">
    <citation type="submission" date="2023-02" db="EMBL/GenBank/DDBJ databases">
        <title>A bacterium isolated from plastisphere.</title>
        <authorList>
            <person name="Sun Y."/>
        </authorList>
    </citation>
    <scope>NUCLEOTIDE SEQUENCE [LARGE SCALE GENOMIC DNA]</scope>
    <source>
        <strain evidence="2">a-1</strain>
    </source>
</reference>
<dbReference type="EMBL" id="CP118099">
    <property type="protein sequence ID" value="WDH75119.1"/>
    <property type="molecule type" value="Genomic_DNA"/>
</dbReference>
<dbReference type="RefSeq" id="WP_214683882.1">
    <property type="nucleotide sequence ID" value="NZ_CP118099.1"/>
</dbReference>
<evidence type="ECO:0000313" key="2">
    <source>
        <dbReference type="Proteomes" id="UP001213680"/>
    </source>
</evidence>
<evidence type="ECO:0000313" key="1">
    <source>
        <dbReference type="EMBL" id="WDH75119.1"/>
    </source>
</evidence>
<accession>A0ABY7WZ14</accession>
<sequence>MKRICDCENLKRITIEADVGADPTWCATCRYNIELNEFTISDQLKRDFYEWVSRFGEWIDWDTDALAKGWEIKVEQHNREGDLLSERLQVALGEAYEIEFTPITYDNFTKS</sequence>
<name>A0ABY7WZ14_9BACL</name>